<evidence type="ECO:0000313" key="2">
    <source>
        <dbReference type="Proteomes" id="UP001175211"/>
    </source>
</evidence>
<dbReference type="RefSeq" id="XP_060325186.1">
    <property type="nucleotide sequence ID" value="XM_060474397.1"/>
</dbReference>
<dbReference type="GeneID" id="85357945"/>
<dbReference type="AlphaFoldDB" id="A0AA39MRP9"/>
<name>A0AA39MRP9_ARMTA</name>
<comment type="caution">
    <text evidence="1">The sequence shown here is derived from an EMBL/GenBank/DDBJ whole genome shotgun (WGS) entry which is preliminary data.</text>
</comment>
<reference evidence="1" key="1">
    <citation type="submission" date="2023-06" db="EMBL/GenBank/DDBJ databases">
        <authorList>
            <consortium name="Lawrence Berkeley National Laboratory"/>
            <person name="Ahrendt S."/>
            <person name="Sahu N."/>
            <person name="Indic B."/>
            <person name="Wong-Bajracharya J."/>
            <person name="Merenyi Z."/>
            <person name="Ke H.-M."/>
            <person name="Monk M."/>
            <person name="Kocsube S."/>
            <person name="Drula E."/>
            <person name="Lipzen A."/>
            <person name="Balint B."/>
            <person name="Henrissat B."/>
            <person name="Andreopoulos B."/>
            <person name="Martin F.M."/>
            <person name="Harder C.B."/>
            <person name="Rigling D."/>
            <person name="Ford K.L."/>
            <person name="Foster G.D."/>
            <person name="Pangilinan J."/>
            <person name="Papanicolaou A."/>
            <person name="Barry K."/>
            <person name="LaButti K."/>
            <person name="Viragh M."/>
            <person name="Koriabine M."/>
            <person name="Yan M."/>
            <person name="Riley R."/>
            <person name="Champramary S."/>
            <person name="Plett K.L."/>
            <person name="Tsai I.J."/>
            <person name="Slot J."/>
            <person name="Sipos G."/>
            <person name="Plett J."/>
            <person name="Nagy L.G."/>
            <person name="Grigoriev I.V."/>
        </authorList>
    </citation>
    <scope>NUCLEOTIDE SEQUENCE</scope>
    <source>
        <strain evidence="1">CCBAS 213</strain>
    </source>
</reference>
<evidence type="ECO:0000313" key="1">
    <source>
        <dbReference type="EMBL" id="KAK0444616.1"/>
    </source>
</evidence>
<dbReference type="Proteomes" id="UP001175211">
    <property type="component" value="Unassembled WGS sequence"/>
</dbReference>
<sequence>MMAYPQQSRGLMRLLSVLSQIQSLQLIWGHEADDKELLDMVESRTLKMPSRGRGAPNVSVKENTKGALWRSVRTVEKL</sequence>
<organism evidence="1 2">
    <name type="scientific">Armillaria tabescens</name>
    <name type="common">Ringless honey mushroom</name>
    <name type="synonym">Agaricus tabescens</name>
    <dbReference type="NCBI Taxonomy" id="1929756"/>
    <lineage>
        <taxon>Eukaryota</taxon>
        <taxon>Fungi</taxon>
        <taxon>Dikarya</taxon>
        <taxon>Basidiomycota</taxon>
        <taxon>Agaricomycotina</taxon>
        <taxon>Agaricomycetes</taxon>
        <taxon>Agaricomycetidae</taxon>
        <taxon>Agaricales</taxon>
        <taxon>Marasmiineae</taxon>
        <taxon>Physalacriaceae</taxon>
        <taxon>Desarmillaria</taxon>
    </lineage>
</organism>
<protein>
    <submittedName>
        <fullName evidence="1">Uncharacterized protein</fullName>
    </submittedName>
</protein>
<accession>A0AA39MRP9</accession>
<keyword evidence="2" id="KW-1185">Reference proteome</keyword>
<gene>
    <name evidence="1" type="ORF">EV420DRAFT_1573943</name>
</gene>
<dbReference type="EMBL" id="JAUEPS010000053">
    <property type="protein sequence ID" value="KAK0444616.1"/>
    <property type="molecule type" value="Genomic_DNA"/>
</dbReference>
<proteinExistence type="predicted"/>